<organism evidence="2 3">
    <name type="scientific">Mesorhizobium metallidurans STM 2683</name>
    <dbReference type="NCBI Taxonomy" id="1297569"/>
    <lineage>
        <taxon>Bacteria</taxon>
        <taxon>Pseudomonadati</taxon>
        <taxon>Pseudomonadota</taxon>
        <taxon>Alphaproteobacteria</taxon>
        <taxon>Hyphomicrobiales</taxon>
        <taxon>Phyllobacteriaceae</taxon>
        <taxon>Mesorhizobium</taxon>
    </lineage>
</organism>
<protein>
    <submittedName>
        <fullName evidence="2">Uncharacterized protein</fullName>
    </submittedName>
</protein>
<dbReference type="STRING" id="1297569.MESS2_770023"/>
<accession>M5EXC8</accession>
<name>M5EXC8_9HYPH</name>
<feature type="region of interest" description="Disordered" evidence="1">
    <location>
        <begin position="1"/>
        <end position="26"/>
    </location>
</feature>
<dbReference type="eggNOG" id="COG3311">
    <property type="taxonomic scope" value="Bacteria"/>
</dbReference>
<comment type="caution">
    <text evidence="2">The sequence shown here is derived from an EMBL/GenBank/DDBJ whole genome shotgun (WGS) entry which is preliminary data.</text>
</comment>
<dbReference type="Proteomes" id="UP000012062">
    <property type="component" value="Unassembled WGS sequence"/>
</dbReference>
<dbReference type="AlphaFoldDB" id="M5EXC8"/>
<dbReference type="EMBL" id="CAUM01000147">
    <property type="protein sequence ID" value="CCV08648.1"/>
    <property type="molecule type" value="Genomic_DNA"/>
</dbReference>
<keyword evidence="3" id="KW-1185">Reference proteome</keyword>
<evidence type="ECO:0000313" key="2">
    <source>
        <dbReference type="EMBL" id="CCV08648.1"/>
    </source>
</evidence>
<gene>
    <name evidence="2" type="ORF">MESS2_770023</name>
</gene>
<evidence type="ECO:0000256" key="1">
    <source>
        <dbReference type="SAM" id="MobiDB-lite"/>
    </source>
</evidence>
<proteinExistence type="predicted"/>
<sequence length="100" mass="11482">MARHQYARHLRGETAPMKSDAISYPPRGLTREEAARYIGVGTTLFDEMVADGRMPKPKRINSRAVWDRVALDIAFTSLPDKGSGLQELLERSKRDRERRR</sequence>
<evidence type="ECO:0000313" key="3">
    <source>
        <dbReference type="Proteomes" id="UP000012062"/>
    </source>
</evidence>
<reference evidence="2 3" key="1">
    <citation type="submission" date="2013-02" db="EMBL/GenBank/DDBJ databases">
        <authorList>
            <person name="Genoscope - CEA"/>
        </authorList>
    </citation>
    <scope>NUCLEOTIDE SEQUENCE [LARGE SCALE GENOMIC DNA]</scope>
    <source>
        <strain evidence="2 3">STM 2683</strain>
    </source>
</reference>